<dbReference type="GO" id="GO:0003887">
    <property type="term" value="F:DNA-directed DNA polymerase activity"/>
    <property type="evidence" value="ECO:0007669"/>
    <property type="project" value="UniProtKB-KW"/>
</dbReference>
<keyword evidence="7" id="KW-0479">Metal-binding</keyword>
<accession>A0A9Q3BEN2</accession>
<dbReference type="InterPro" id="IPR054722">
    <property type="entry name" value="PolX-like_BBD"/>
</dbReference>
<evidence type="ECO:0000256" key="17">
    <source>
        <dbReference type="ARBA" id="ARBA00023113"/>
    </source>
</evidence>
<evidence type="ECO:0000256" key="8">
    <source>
        <dbReference type="ARBA" id="ARBA00022741"/>
    </source>
</evidence>
<evidence type="ECO:0000256" key="1">
    <source>
        <dbReference type="ARBA" id="ARBA00002180"/>
    </source>
</evidence>
<keyword evidence="5" id="KW-0548">Nucleotidyltransferase</keyword>
<evidence type="ECO:0000256" key="14">
    <source>
        <dbReference type="ARBA" id="ARBA00022908"/>
    </source>
</evidence>
<dbReference type="Pfam" id="PF22936">
    <property type="entry name" value="Pol_BBD"/>
    <property type="match status" value="1"/>
</dbReference>
<dbReference type="GO" id="GO:0005634">
    <property type="term" value="C:nucleus"/>
    <property type="evidence" value="ECO:0007669"/>
    <property type="project" value="UniProtKB-ARBA"/>
</dbReference>
<evidence type="ECO:0000313" key="22">
    <source>
        <dbReference type="EMBL" id="MBW0464266.1"/>
    </source>
</evidence>
<keyword evidence="17" id="KW-0917">Virion maturation</keyword>
<dbReference type="PANTHER" id="PTHR42648">
    <property type="entry name" value="TRANSPOSASE, PUTATIVE-RELATED"/>
    <property type="match status" value="1"/>
</dbReference>
<evidence type="ECO:0000256" key="12">
    <source>
        <dbReference type="ARBA" id="ARBA00022842"/>
    </source>
</evidence>
<dbReference type="PANTHER" id="PTHR42648:SF11">
    <property type="entry name" value="TRANSPOSON TY4-P GAG-POL POLYPROTEIN"/>
    <property type="match status" value="1"/>
</dbReference>
<comment type="catalytic activity">
    <reaction evidence="19">
        <text>DNA(n) + a 2'-deoxyribonucleoside 5'-triphosphate = DNA(n+1) + diphosphate</text>
        <dbReference type="Rhea" id="RHEA:22508"/>
        <dbReference type="Rhea" id="RHEA-COMP:17339"/>
        <dbReference type="Rhea" id="RHEA-COMP:17340"/>
        <dbReference type="ChEBI" id="CHEBI:33019"/>
        <dbReference type="ChEBI" id="CHEBI:61560"/>
        <dbReference type="ChEBI" id="CHEBI:173112"/>
        <dbReference type="EC" id="2.7.7.49"/>
    </reaction>
</comment>
<keyword evidence="8" id="KW-0547">Nucleotide-binding</keyword>
<gene>
    <name evidence="22" type="ORF">O181_003981</name>
</gene>
<dbReference type="InterPro" id="IPR012337">
    <property type="entry name" value="RNaseH-like_sf"/>
</dbReference>
<keyword evidence="16" id="KW-0808">Transferase</keyword>
<sequence length="766" mass="87546">MLSKHKKLYQHCVDGTSPSLNSDTRPSAADNKIIDANAETCSLIAGTLYSNTFTEIFDDNETMENAHLLWNKLTKRFASSTFNNQSRIWMRFCRITYNGSLQSFISEIRQYFNKVISVKVEVGTPTLAFTILTKLPEEYHNIVEKVTTNTETLGNPNAILNLLHDVALKEEALNLQSTNQSLALNREIFRSKTINYCKDGKQNPLASHPVDKCWKLHPHLRPERHHREPKSNLTIACALMTKTGRANNAACTIVLDTGASNHMFNDMRFFTDLRNRVNMAISKGCEKSSLKEAGEGMAKLMDKNEKIWSLKNCLYIPDLTTNLVALSQLAKQITIKSEDNNYKVFLNNANTPAFTCATNSGILETCVTLPRSRSLYTTEKNWHDQLGHMHEEGIRRLIPSFRQKEVCEICTRGKFPKIPFQHNFQQVTQPLENIHLDICGPIQSASFGGAKYFMIIVDQYTGYINIKFLKLKNDAYTHFSNFKEQAKNKQQRKIQNITTDRGGEFVNKNFKRLTDKCGINHTISPPYTPQNNGIAERGNHLIIEKTCCLLLQSKLPPQFWAEAATTATMLCNLVQQEEMTSYQLWNNQVPLINKLRPFGCRAWVKIPEANGKEKFDPIAWEGIFLGYTNQTTAYQVLRVVDKEIIIRRHVKFDEYVFPAFSIKSTNTPLQFPVFNFSFNDNHQSQDLDTDTSDIPSDSATKRDVFHDALEELPARRIRVIGPRHPTLISSEIRTDNILPHRRRVHKTNLMKNTVVPNNYKSAIESK</sequence>
<dbReference type="GO" id="GO:0008233">
    <property type="term" value="F:peptidase activity"/>
    <property type="evidence" value="ECO:0007669"/>
    <property type="project" value="UniProtKB-KW"/>
</dbReference>
<keyword evidence="2" id="KW-0815">Transposition</keyword>
<keyword evidence="16" id="KW-0239">DNA-directed DNA polymerase</keyword>
<keyword evidence="6" id="KW-0540">Nuclease</keyword>
<keyword evidence="18" id="KW-0233">DNA recombination</keyword>
<evidence type="ECO:0000256" key="9">
    <source>
        <dbReference type="ARBA" id="ARBA00022759"/>
    </source>
</evidence>
<proteinExistence type="predicted"/>
<dbReference type="PROSITE" id="PS50994">
    <property type="entry name" value="INTEGRASE"/>
    <property type="match status" value="1"/>
</dbReference>
<keyword evidence="23" id="KW-1185">Reference proteome</keyword>
<comment type="catalytic activity">
    <reaction evidence="20">
        <text>DNA(n) + a 2'-deoxyribonucleoside 5'-triphosphate = DNA(n+1) + diphosphate</text>
        <dbReference type="Rhea" id="RHEA:22508"/>
        <dbReference type="Rhea" id="RHEA-COMP:17339"/>
        <dbReference type="Rhea" id="RHEA-COMP:17340"/>
        <dbReference type="ChEBI" id="CHEBI:33019"/>
        <dbReference type="ChEBI" id="CHEBI:61560"/>
        <dbReference type="ChEBI" id="CHEBI:173112"/>
        <dbReference type="EC" id="2.7.7.7"/>
    </reaction>
</comment>
<evidence type="ECO:0000256" key="19">
    <source>
        <dbReference type="ARBA" id="ARBA00048173"/>
    </source>
</evidence>
<evidence type="ECO:0000256" key="20">
    <source>
        <dbReference type="ARBA" id="ARBA00049244"/>
    </source>
</evidence>
<dbReference type="GO" id="GO:0046872">
    <property type="term" value="F:metal ion binding"/>
    <property type="evidence" value="ECO:0007669"/>
    <property type="project" value="UniProtKB-KW"/>
</dbReference>
<evidence type="ECO:0000313" key="23">
    <source>
        <dbReference type="Proteomes" id="UP000765509"/>
    </source>
</evidence>
<dbReference type="GO" id="GO:0006310">
    <property type="term" value="P:DNA recombination"/>
    <property type="evidence" value="ECO:0007669"/>
    <property type="project" value="UniProtKB-KW"/>
</dbReference>
<comment type="caution">
    <text evidence="22">The sequence shown here is derived from an EMBL/GenBank/DDBJ whole genome shotgun (WGS) entry which is preliminary data.</text>
</comment>
<evidence type="ECO:0000256" key="6">
    <source>
        <dbReference type="ARBA" id="ARBA00022722"/>
    </source>
</evidence>
<evidence type="ECO:0000256" key="16">
    <source>
        <dbReference type="ARBA" id="ARBA00022932"/>
    </source>
</evidence>
<keyword evidence="3" id="KW-1188">Viral release from host cell</keyword>
<keyword evidence="10" id="KW-0378">Hydrolase</keyword>
<evidence type="ECO:0000256" key="11">
    <source>
        <dbReference type="ARBA" id="ARBA00022840"/>
    </source>
</evidence>
<dbReference type="GO" id="GO:0015074">
    <property type="term" value="P:DNA integration"/>
    <property type="evidence" value="ECO:0007669"/>
    <property type="project" value="UniProtKB-KW"/>
</dbReference>
<dbReference type="AlphaFoldDB" id="A0A9Q3BEN2"/>
<dbReference type="GO" id="GO:0032196">
    <property type="term" value="P:transposition"/>
    <property type="evidence" value="ECO:0007669"/>
    <property type="project" value="UniProtKB-KW"/>
</dbReference>
<evidence type="ECO:0000256" key="18">
    <source>
        <dbReference type="ARBA" id="ARBA00023172"/>
    </source>
</evidence>
<evidence type="ECO:0000256" key="2">
    <source>
        <dbReference type="ARBA" id="ARBA00022578"/>
    </source>
</evidence>
<dbReference type="Pfam" id="PF14223">
    <property type="entry name" value="Retrotran_gag_2"/>
    <property type="match status" value="1"/>
</dbReference>
<comment type="function">
    <text evidence="1">The aspartyl protease (PR) mediates the proteolytic cleavages of the Gag and Gag-Pol polyproteins after assembly of the VLP.</text>
</comment>
<keyword evidence="9" id="KW-0255">Endonuclease</keyword>
<dbReference type="GO" id="GO:0005524">
    <property type="term" value="F:ATP binding"/>
    <property type="evidence" value="ECO:0007669"/>
    <property type="project" value="UniProtKB-KW"/>
</dbReference>
<dbReference type="InterPro" id="IPR039537">
    <property type="entry name" value="Retrotran_Ty1/copia-like"/>
</dbReference>
<evidence type="ECO:0000256" key="7">
    <source>
        <dbReference type="ARBA" id="ARBA00022723"/>
    </source>
</evidence>
<dbReference type="EMBL" id="AVOT02000742">
    <property type="protein sequence ID" value="MBW0464266.1"/>
    <property type="molecule type" value="Genomic_DNA"/>
</dbReference>
<name>A0A9Q3BEN2_9BASI</name>
<keyword evidence="14" id="KW-0229">DNA integration</keyword>
<keyword evidence="12" id="KW-0460">Magnesium</keyword>
<dbReference type="InterPro" id="IPR057670">
    <property type="entry name" value="SH3_retrovirus"/>
</dbReference>
<dbReference type="GO" id="GO:0004519">
    <property type="term" value="F:endonuclease activity"/>
    <property type="evidence" value="ECO:0007669"/>
    <property type="project" value="UniProtKB-KW"/>
</dbReference>
<dbReference type="GO" id="GO:0003964">
    <property type="term" value="F:RNA-directed DNA polymerase activity"/>
    <property type="evidence" value="ECO:0007669"/>
    <property type="project" value="UniProtKB-KW"/>
</dbReference>
<evidence type="ECO:0000259" key="21">
    <source>
        <dbReference type="PROSITE" id="PS50994"/>
    </source>
</evidence>
<evidence type="ECO:0000256" key="5">
    <source>
        <dbReference type="ARBA" id="ARBA00022695"/>
    </source>
</evidence>
<dbReference type="Gene3D" id="3.30.420.10">
    <property type="entry name" value="Ribonuclease H-like superfamily/Ribonuclease H"/>
    <property type="match status" value="1"/>
</dbReference>
<dbReference type="InterPro" id="IPR001584">
    <property type="entry name" value="Integrase_cat-core"/>
</dbReference>
<keyword evidence="15" id="KW-0695">RNA-directed DNA polymerase</keyword>
<dbReference type="Pfam" id="PF25597">
    <property type="entry name" value="SH3_retrovirus"/>
    <property type="match status" value="1"/>
</dbReference>
<feature type="domain" description="Integrase catalytic" evidence="21">
    <location>
        <begin position="426"/>
        <end position="598"/>
    </location>
</feature>
<dbReference type="GO" id="GO:0006508">
    <property type="term" value="P:proteolysis"/>
    <property type="evidence" value="ECO:0007669"/>
    <property type="project" value="UniProtKB-KW"/>
</dbReference>
<dbReference type="GO" id="GO:0003723">
    <property type="term" value="F:RNA binding"/>
    <property type="evidence" value="ECO:0007669"/>
    <property type="project" value="UniProtKB-KW"/>
</dbReference>
<dbReference type="SUPFAM" id="SSF53098">
    <property type="entry name" value="Ribonuclease H-like"/>
    <property type="match status" value="1"/>
</dbReference>
<reference evidence="22" key="1">
    <citation type="submission" date="2021-03" db="EMBL/GenBank/DDBJ databases">
        <title>Draft genome sequence of rust myrtle Austropuccinia psidii MF-1, a brazilian biotype.</title>
        <authorList>
            <person name="Quecine M.C."/>
            <person name="Pachon D.M.R."/>
            <person name="Bonatelli M.L."/>
            <person name="Correr F.H."/>
            <person name="Franceschini L.M."/>
            <person name="Leite T.F."/>
            <person name="Margarido G.R.A."/>
            <person name="Almeida C.A."/>
            <person name="Ferrarezi J.A."/>
            <person name="Labate C.A."/>
        </authorList>
    </citation>
    <scope>NUCLEOTIDE SEQUENCE</scope>
    <source>
        <strain evidence="22">MF-1</strain>
    </source>
</reference>
<dbReference type="Pfam" id="PF00665">
    <property type="entry name" value="rve"/>
    <property type="match status" value="1"/>
</dbReference>
<evidence type="ECO:0000256" key="15">
    <source>
        <dbReference type="ARBA" id="ARBA00022918"/>
    </source>
</evidence>
<evidence type="ECO:0000256" key="3">
    <source>
        <dbReference type="ARBA" id="ARBA00022612"/>
    </source>
</evidence>
<protein>
    <recommendedName>
        <fullName evidence="21">Integrase catalytic domain-containing protein</fullName>
    </recommendedName>
</protein>
<evidence type="ECO:0000256" key="13">
    <source>
        <dbReference type="ARBA" id="ARBA00022884"/>
    </source>
</evidence>
<evidence type="ECO:0000256" key="4">
    <source>
        <dbReference type="ARBA" id="ARBA00022670"/>
    </source>
</evidence>
<dbReference type="OrthoDB" id="7691805at2759"/>
<keyword evidence="11" id="KW-0067">ATP-binding</keyword>
<keyword evidence="13" id="KW-0694">RNA-binding</keyword>
<organism evidence="22 23">
    <name type="scientific">Austropuccinia psidii MF-1</name>
    <dbReference type="NCBI Taxonomy" id="1389203"/>
    <lineage>
        <taxon>Eukaryota</taxon>
        <taxon>Fungi</taxon>
        <taxon>Dikarya</taxon>
        <taxon>Basidiomycota</taxon>
        <taxon>Pucciniomycotina</taxon>
        <taxon>Pucciniomycetes</taxon>
        <taxon>Pucciniales</taxon>
        <taxon>Sphaerophragmiaceae</taxon>
        <taxon>Austropuccinia</taxon>
    </lineage>
</organism>
<evidence type="ECO:0000256" key="10">
    <source>
        <dbReference type="ARBA" id="ARBA00022801"/>
    </source>
</evidence>
<keyword evidence="4" id="KW-0645">Protease</keyword>
<dbReference type="InterPro" id="IPR036397">
    <property type="entry name" value="RNaseH_sf"/>
</dbReference>
<dbReference type="Proteomes" id="UP000765509">
    <property type="component" value="Unassembled WGS sequence"/>
</dbReference>